<dbReference type="EMBL" id="AP023093">
    <property type="protein sequence ID" value="BCE37550.1"/>
    <property type="molecule type" value="Genomic_DNA"/>
</dbReference>
<reference evidence="2" key="3">
    <citation type="submission" date="2020-05" db="EMBL/GenBank/DDBJ databases">
        <title>Complete genome sequence of Bradyrhizobium diazoefficiens XF2 isolated from soybean nodule.</title>
        <authorList>
            <person name="Noda R."/>
            <person name="Kakizaki K."/>
            <person name="Minamisawa K."/>
        </authorList>
    </citation>
    <scope>NUCLEOTIDE SEQUENCE</scope>
    <source>
        <strain evidence="2">XF2</strain>
    </source>
</reference>
<gene>
    <name evidence="9" type="ORF">XF10B_25550</name>
    <name evidence="1" type="ORF">XF1B_26600</name>
    <name evidence="2" type="ORF">XF2B_25780</name>
    <name evidence="3" type="ORF">XF3B_25810</name>
    <name evidence="4" type="ORF">XF4B_25810</name>
    <name evidence="5" type="ORF">XF5B_25040</name>
    <name evidence="6" type="ORF">XF6B_25240</name>
    <name evidence="7" type="ORF">XF8B_25280</name>
    <name evidence="8" type="ORF">XF9B_25680</name>
</gene>
<evidence type="ECO:0000313" key="2">
    <source>
        <dbReference type="EMBL" id="BCE28809.1"/>
    </source>
</evidence>
<dbReference type="EMBL" id="AP023094">
    <property type="protein sequence ID" value="BCE46232.1"/>
    <property type="molecule type" value="Genomic_DNA"/>
</dbReference>
<organism evidence="7">
    <name type="scientific">Bradyrhizobium diazoefficiens</name>
    <dbReference type="NCBI Taxonomy" id="1355477"/>
    <lineage>
        <taxon>Bacteria</taxon>
        <taxon>Pseudomonadati</taxon>
        <taxon>Pseudomonadota</taxon>
        <taxon>Alphaproteobacteria</taxon>
        <taxon>Hyphomicrobiales</taxon>
        <taxon>Nitrobacteraceae</taxon>
        <taxon>Bradyrhizobium</taxon>
    </lineage>
</organism>
<proteinExistence type="predicted"/>
<reference evidence="5" key="6">
    <citation type="submission" date="2020-05" db="EMBL/GenBank/DDBJ databases">
        <title>Complete genome sequence of Bradyrhizobium diazoefficiens XF5 isolated from soybean nodule.</title>
        <authorList>
            <person name="Noda R."/>
            <person name="Kakizaki K."/>
            <person name="Minamisawa K."/>
        </authorList>
    </citation>
    <scope>NUCLEOTIDE SEQUENCE</scope>
    <source>
        <strain evidence="5">XF5</strain>
    </source>
</reference>
<dbReference type="AlphaFoldDB" id="A0A810B8C4"/>
<dbReference type="EMBL" id="AP023092">
    <property type="protein sequence ID" value="BCE28809.1"/>
    <property type="molecule type" value="Genomic_DNA"/>
</dbReference>
<dbReference type="EMBL" id="AP023095">
    <property type="protein sequence ID" value="BCE54992.1"/>
    <property type="molecule type" value="Genomic_DNA"/>
</dbReference>
<dbReference type="EMBL" id="AP023097">
    <property type="protein sequence ID" value="BCE72417.1"/>
    <property type="molecule type" value="Genomic_DNA"/>
</dbReference>
<dbReference type="EMBL" id="AP023098">
    <property type="protein sequence ID" value="BCE81147.1"/>
    <property type="molecule type" value="Genomic_DNA"/>
</dbReference>
<reference evidence="9" key="2">
    <citation type="submission" date="2020-05" db="EMBL/GenBank/DDBJ databases">
        <title>Complete genome sequence of Bradyrhizobium diazoefficiens XF10 isolated from soybean nodule.</title>
        <authorList>
            <person name="Noda R."/>
            <person name="Kakizaki K."/>
            <person name="Minamisawa K."/>
        </authorList>
    </citation>
    <scope>NUCLEOTIDE SEQUENCE</scope>
    <source>
        <strain evidence="9">XF10</strain>
    </source>
</reference>
<evidence type="ECO:0000313" key="6">
    <source>
        <dbReference type="EMBL" id="BCE63725.1"/>
    </source>
</evidence>
<accession>A0A810B8C4</accession>
<reference evidence="4" key="5">
    <citation type="submission" date="2020-05" db="EMBL/GenBank/DDBJ databases">
        <title>Complete genome sequence of Bradyrhizobium diazoefficiens XF4 isolated from soybean nodule.</title>
        <authorList>
            <person name="Noda R."/>
            <person name="Kakizaki K."/>
            <person name="Minamisawa K."/>
        </authorList>
    </citation>
    <scope>NUCLEOTIDE SEQUENCE</scope>
    <source>
        <strain evidence="4">XF4</strain>
    </source>
</reference>
<reference evidence="8" key="9">
    <citation type="submission" date="2020-05" db="EMBL/GenBank/DDBJ databases">
        <title>Complete genome sequence of Bradyrhizobium diazoefficiens XF9 isolated from soybean nodule.</title>
        <authorList>
            <person name="Noda R."/>
            <person name="Kakizaki K."/>
            <person name="Minamisawa K."/>
        </authorList>
    </citation>
    <scope>NUCLEOTIDE SEQUENCE</scope>
    <source>
        <strain evidence="8">XF9</strain>
    </source>
</reference>
<dbReference type="EMBL" id="AP023096">
    <property type="protein sequence ID" value="BCE63725.1"/>
    <property type="molecule type" value="Genomic_DNA"/>
</dbReference>
<reference evidence="7" key="8">
    <citation type="submission" date="2020-05" db="EMBL/GenBank/DDBJ databases">
        <title>Complete genome sequence of Bradyrhizobium diazoefficiens XF8 isolated from soybean nodule.</title>
        <authorList>
            <person name="Noda R."/>
            <person name="Kakizaki K."/>
            <person name="Minamisawa K."/>
        </authorList>
    </citation>
    <scope>NUCLEOTIDE SEQUENCE</scope>
    <source>
        <strain evidence="7">XF8</strain>
    </source>
</reference>
<evidence type="ECO:0000313" key="9">
    <source>
        <dbReference type="EMBL" id="BCE89757.1"/>
    </source>
</evidence>
<dbReference type="EMBL" id="AP023091">
    <property type="protein sequence ID" value="BCE19979.1"/>
    <property type="molecule type" value="Genomic_DNA"/>
</dbReference>
<evidence type="ECO:0000313" key="1">
    <source>
        <dbReference type="EMBL" id="BCE19979.1"/>
    </source>
</evidence>
<evidence type="ECO:0000313" key="5">
    <source>
        <dbReference type="EMBL" id="BCE54992.1"/>
    </source>
</evidence>
<reference evidence="6" key="7">
    <citation type="submission" date="2020-05" db="EMBL/GenBank/DDBJ databases">
        <title>Complete genome sequence of Bradyrhizobium diazoefficiens XF6 isolated from soybean nodule.</title>
        <authorList>
            <person name="Noda R."/>
            <person name="Kakizaki K."/>
            <person name="Minamisawa K."/>
        </authorList>
    </citation>
    <scope>NUCLEOTIDE SEQUENCE</scope>
    <source>
        <strain evidence="6">XF6</strain>
    </source>
</reference>
<dbReference type="EMBL" id="AP023099">
    <property type="protein sequence ID" value="BCE89757.1"/>
    <property type="molecule type" value="Genomic_DNA"/>
</dbReference>
<reference evidence="1" key="1">
    <citation type="submission" date="2020-05" db="EMBL/GenBank/DDBJ databases">
        <title>Complete genome sequence of Bradyrhizobium diazoefficiens XF1 isolated from soybean nodule.</title>
        <authorList>
            <person name="Noda R."/>
            <person name="Kakizaki K."/>
            <person name="Minamisawa K."/>
        </authorList>
    </citation>
    <scope>NUCLEOTIDE SEQUENCE</scope>
    <source>
        <strain evidence="1">XF1</strain>
    </source>
</reference>
<evidence type="ECO:0000313" key="4">
    <source>
        <dbReference type="EMBL" id="BCE46232.1"/>
    </source>
</evidence>
<evidence type="ECO:0000313" key="8">
    <source>
        <dbReference type="EMBL" id="BCE81147.1"/>
    </source>
</evidence>
<evidence type="ECO:0000313" key="7">
    <source>
        <dbReference type="EMBL" id="BCE72417.1"/>
    </source>
</evidence>
<sequence length="62" mass="6209">MWHEAARGEGAVALGAAGLAGGGANWAEAVAEHARSATAAIRNRVWSIGVPAGREGVDSLEV</sequence>
<reference evidence="3" key="4">
    <citation type="submission" date="2020-05" db="EMBL/GenBank/DDBJ databases">
        <title>Complete genome sequence of Bradyrhizobium diazoefficiens XF3 isolated from soybean nodule.</title>
        <authorList>
            <person name="Noda R."/>
            <person name="Kakizaki K."/>
            <person name="Minamisawa K."/>
        </authorList>
    </citation>
    <scope>NUCLEOTIDE SEQUENCE</scope>
    <source>
        <strain evidence="3">XF3</strain>
    </source>
</reference>
<protein>
    <submittedName>
        <fullName evidence="7">Uncharacterized protein</fullName>
    </submittedName>
</protein>
<name>A0A810B8C4_9BRAD</name>
<evidence type="ECO:0000313" key="3">
    <source>
        <dbReference type="EMBL" id="BCE37550.1"/>
    </source>
</evidence>